<evidence type="ECO:0000256" key="4">
    <source>
        <dbReference type="ARBA" id="ARBA00035162"/>
    </source>
</evidence>
<dbReference type="KEGG" id="tsi:TSIB_1560"/>
<comment type="similarity">
    <text evidence="1 5">Belongs to the universal ribosomal protein uS10 family.</text>
</comment>
<dbReference type="PANTHER" id="PTHR11700">
    <property type="entry name" value="30S RIBOSOMAL PROTEIN S10 FAMILY MEMBER"/>
    <property type="match status" value="1"/>
</dbReference>
<evidence type="ECO:0000256" key="2">
    <source>
        <dbReference type="ARBA" id="ARBA00022980"/>
    </source>
</evidence>
<evidence type="ECO:0000313" key="7">
    <source>
        <dbReference type="EMBL" id="ACS90611.1"/>
    </source>
</evidence>
<comment type="subunit">
    <text evidence="5">Part of the 30S ribosomal subunit.</text>
</comment>
<dbReference type="Proteomes" id="UP000009079">
    <property type="component" value="Chromosome"/>
</dbReference>
<organism evidence="7 8">
    <name type="scientific">Thermococcus sibiricus (strain DSM 12597 / MM 739)</name>
    <dbReference type="NCBI Taxonomy" id="604354"/>
    <lineage>
        <taxon>Archaea</taxon>
        <taxon>Methanobacteriati</taxon>
        <taxon>Methanobacteriota</taxon>
        <taxon>Thermococci</taxon>
        <taxon>Thermococcales</taxon>
        <taxon>Thermococcaceae</taxon>
        <taxon>Thermococcus</taxon>
    </lineage>
</organism>
<dbReference type="FunFam" id="3.30.70.600:FF:000004">
    <property type="entry name" value="30S ribosomal protein S10"/>
    <property type="match status" value="1"/>
</dbReference>
<dbReference type="SUPFAM" id="SSF54999">
    <property type="entry name" value="Ribosomal protein S10"/>
    <property type="match status" value="1"/>
</dbReference>
<evidence type="ECO:0000256" key="3">
    <source>
        <dbReference type="ARBA" id="ARBA00023274"/>
    </source>
</evidence>
<name>C6A4R6_THESM</name>
<dbReference type="GO" id="GO:0003735">
    <property type="term" value="F:structural constituent of ribosome"/>
    <property type="evidence" value="ECO:0007669"/>
    <property type="project" value="UniProtKB-UniRule"/>
</dbReference>
<dbReference type="Gene3D" id="3.30.70.600">
    <property type="entry name" value="Ribosomal protein S10 domain"/>
    <property type="match status" value="1"/>
</dbReference>
<dbReference type="PRINTS" id="PR00971">
    <property type="entry name" value="RIBOSOMALS10"/>
</dbReference>
<dbReference type="InterPro" id="IPR027486">
    <property type="entry name" value="Ribosomal_uS10_dom"/>
</dbReference>
<protein>
    <recommendedName>
        <fullName evidence="4 5">Small ribosomal subunit protein uS10</fullName>
    </recommendedName>
</protein>
<keyword evidence="3 5" id="KW-0687">Ribonucleoprotein</keyword>
<keyword evidence="8" id="KW-1185">Reference proteome</keyword>
<evidence type="ECO:0000313" key="8">
    <source>
        <dbReference type="Proteomes" id="UP000009079"/>
    </source>
</evidence>
<proteinExistence type="inferred from homology"/>
<dbReference type="GO" id="GO:0015935">
    <property type="term" value="C:small ribosomal subunit"/>
    <property type="evidence" value="ECO:0007669"/>
    <property type="project" value="UniProtKB-UniRule"/>
</dbReference>
<dbReference type="HAMAP" id="MF_00508">
    <property type="entry name" value="Ribosomal_uS10"/>
    <property type="match status" value="1"/>
</dbReference>
<gene>
    <name evidence="5" type="primary">rps10</name>
    <name evidence="7" type="ordered locus">TSIB_1560</name>
</gene>
<keyword evidence="2 5" id="KW-0689">Ribosomal protein</keyword>
<dbReference type="InterPro" id="IPR018268">
    <property type="entry name" value="Ribosomal_uS10_CS"/>
</dbReference>
<dbReference type="STRING" id="604354.TSIB_1560"/>
<dbReference type="InterPro" id="IPR036838">
    <property type="entry name" value="Ribosomal_uS10_dom_sf"/>
</dbReference>
<dbReference type="SMART" id="SM01403">
    <property type="entry name" value="Ribosomal_S10"/>
    <property type="match status" value="1"/>
</dbReference>
<comment type="function">
    <text evidence="5">Involved in the binding of tRNA to the ribosomes.</text>
</comment>
<evidence type="ECO:0000259" key="6">
    <source>
        <dbReference type="SMART" id="SM01403"/>
    </source>
</evidence>
<feature type="domain" description="Small ribosomal subunit protein uS10" evidence="6">
    <location>
        <begin position="15"/>
        <end position="109"/>
    </location>
</feature>
<dbReference type="AlphaFoldDB" id="C6A4R6"/>
<dbReference type="InterPro" id="IPR005729">
    <property type="entry name" value="Ribosomal_uS10_euk/arc"/>
</dbReference>
<accession>C6A4R6</accession>
<dbReference type="Pfam" id="PF00338">
    <property type="entry name" value="Ribosomal_S10"/>
    <property type="match status" value="1"/>
</dbReference>
<dbReference type="GO" id="GO:0000049">
    <property type="term" value="F:tRNA binding"/>
    <property type="evidence" value="ECO:0007669"/>
    <property type="project" value="UniProtKB-UniRule"/>
</dbReference>
<evidence type="ECO:0000256" key="1">
    <source>
        <dbReference type="ARBA" id="ARBA00007102"/>
    </source>
</evidence>
<dbReference type="eggNOG" id="arCOG01758">
    <property type="taxonomic scope" value="Archaea"/>
</dbReference>
<evidence type="ECO:0000256" key="5">
    <source>
        <dbReference type="HAMAP-Rule" id="MF_00508"/>
    </source>
</evidence>
<sequence>MSLDLIEVTKMQKARIKLASTDISALNDVTDQIKQIAERTGVRMSGPIPLPTKRIRITTRKSPDGEGSATFDKFELRVHKRLIDIEADERAMRQIMRIRVPEDVTIEIELVS</sequence>
<dbReference type="GO" id="GO:0006412">
    <property type="term" value="P:translation"/>
    <property type="evidence" value="ECO:0007669"/>
    <property type="project" value="UniProtKB-UniRule"/>
</dbReference>
<dbReference type="PROSITE" id="PS00361">
    <property type="entry name" value="RIBOSOMAL_S10"/>
    <property type="match status" value="1"/>
</dbReference>
<dbReference type="InterPro" id="IPR001848">
    <property type="entry name" value="Ribosomal_uS10"/>
</dbReference>
<reference evidence="7 8" key="1">
    <citation type="journal article" date="2009" name="Appl. Environ. Microbiol.">
        <title>Metabolic versatility and indigenous origin of the archaeon Thermococcus sibiricus, isolated from a siberian oil reservoir, as revealed by genome analysis.</title>
        <authorList>
            <person name="Mardanov A.V."/>
            <person name="Ravin N.V."/>
            <person name="Svetlitchnyi V.A."/>
            <person name="Beletsky A.V."/>
            <person name="Miroshnichenko M.L."/>
            <person name="Bonch-Osmolovskaya E.A."/>
            <person name="Skryabin K.G."/>
        </authorList>
    </citation>
    <scope>NUCLEOTIDE SEQUENCE [LARGE SCALE GENOMIC DNA]</scope>
    <source>
        <strain evidence="8">DSM 12597 / MM 739</strain>
    </source>
</reference>
<dbReference type="NCBIfam" id="TIGR01046">
    <property type="entry name" value="uS10_euk_arch"/>
    <property type="match status" value="1"/>
</dbReference>
<dbReference type="EMBL" id="CP001463">
    <property type="protein sequence ID" value="ACS90611.1"/>
    <property type="molecule type" value="Genomic_DNA"/>
</dbReference>
<dbReference type="HOGENOM" id="CLU_122625_0_1_2"/>